<feature type="transmembrane region" description="Helical" evidence="1">
    <location>
        <begin position="83"/>
        <end position="101"/>
    </location>
</feature>
<dbReference type="Pfam" id="PF07155">
    <property type="entry name" value="ECF-ribofla_trS"/>
    <property type="match status" value="1"/>
</dbReference>
<feature type="transmembrane region" description="Helical" evidence="1">
    <location>
        <begin position="214"/>
        <end position="244"/>
    </location>
</feature>
<dbReference type="GO" id="GO:0016020">
    <property type="term" value="C:membrane"/>
    <property type="evidence" value="ECO:0007669"/>
    <property type="project" value="InterPro"/>
</dbReference>
<protein>
    <submittedName>
        <fullName evidence="2">Folate family ECF transporter S component</fullName>
    </submittedName>
</protein>
<keyword evidence="1" id="KW-0812">Transmembrane</keyword>
<reference evidence="2" key="2">
    <citation type="journal article" date="2021" name="PeerJ">
        <title>Extensive microbial diversity within the chicken gut microbiome revealed by metagenomics and culture.</title>
        <authorList>
            <person name="Gilroy R."/>
            <person name="Ravi A."/>
            <person name="Getino M."/>
            <person name="Pursley I."/>
            <person name="Horton D.L."/>
            <person name="Alikhan N.F."/>
            <person name="Baker D."/>
            <person name="Gharbi K."/>
            <person name="Hall N."/>
            <person name="Watson M."/>
            <person name="Adriaenssens E.M."/>
            <person name="Foster-Nyarko E."/>
            <person name="Jarju S."/>
            <person name="Secka A."/>
            <person name="Antonio M."/>
            <person name="Oren A."/>
            <person name="Chaudhuri R.R."/>
            <person name="La Ragione R."/>
            <person name="Hildebrand F."/>
            <person name="Pallen M.J."/>
        </authorList>
    </citation>
    <scope>NUCLEOTIDE SEQUENCE</scope>
    <source>
        <strain evidence="2">1748</strain>
    </source>
</reference>
<feature type="transmembrane region" description="Helical" evidence="1">
    <location>
        <begin position="110"/>
        <end position="128"/>
    </location>
</feature>
<dbReference type="InterPro" id="IPR030949">
    <property type="entry name" value="ECF_S_folate_fam"/>
</dbReference>
<dbReference type="AlphaFoldDB" id="A0A9D9D893"/>
<sequence>MISSRRVNKLILNLTLSAMFVALYVVFSRFLAINFSFFRLGFASLVLLFSSLCLGPIYGGVVGAAGDILSALIFPLGAYFPGYTFDALLQGVLPGLTVYLLKGRHKLQSIIYLILAVVISFYSVVFCAEFHRFKGHELSLVLRILIPVLILVYFAALYFLDTFLRVKFKDGYLYKREDKCFAVFDLYLASMVNLTVISLNLLGLWNYLTIELNFWISAFTQIVIFLVEGVLKPIIGFFILKFLVRIPNFDMWILSKLAESKHSDNPVGNKENEQNNL</sequence>
<dbReference type="InterPro" id="IPR009825">
    <property type="entry name" value="ECF_substrate-spec-like"/>
</dbReference>
<dbReference type="Proteomes" id="UP000823629">
    <property type="component" value="Unassembled WGS sequence"/>
</dbReference>
<evidence type="ECO:0000256" key="1">
    <source>
        <dbReference type="SAM" id="Phobius"/>
    </source>
</evidence>
<gene>
    <name evidence="2" type="ORF">IAC78_00135</name>
</gene>
<evidence type="ECO:0000313" key="3">
    <source>
        <dbReference type="Proteomes" id="UP000823629"/>
    </source>
</evidence>
<feature type="transmembrane region" description="Helical" evidence="1">
    <location>
        <begin position="140"/>
        <end position="160"/>
    </location>
</feature>
<dbReference type="Gene3D" id="1.10.1760.20">
    <property type="match status" value="1"/>
</dbReference>
<evidence type="ECO:0000313" key="2">
    <source>
        <dbReference type="EMBL" id="MBO8413879.1"/>
    </source>
</evidence>
<reference evidence="2" key="1">
    <citation type="submission" date="2020-10" db="EMBL/GenBank/DDBJ databases">
        <authorList>
            <person name="Gilroy R."/>
        </authorList>
    </citation>
    <scope>NUCLEOTIDE SEQUENCE</scope>
    <source>
        <strain evidence="2">1748</strain>
    </source>
</reference>
<feature type="transmembrane region" description="Helical" evidence="1">
    <location>
        <begin position="181"/>
        <end position="208"/>
    </location>
</feature>
<proteinExistence type="predicted"/>
<feature type="transmembrane region" description="Helical" evidence="1">
    <location>
        <begin position="7"/>
        <end position="27"/>
    </location>
</feature>
<accession>A0A9D9D893</accession>
<dbReference type="NCBIfam" id="TIGR04518">
    <property type="entry name" value="ECF_S_folT_fam"/>
    <property type="match status" value="1"/>
</dbReference>
<keyword evidence="1" id="KW-1133">Transmembrane helix</keyword>
<dbReference type="EMBL" id="JADING010000003">
    <property type="protein sequence ID" value="MBO8413879.1"/>
    <property type="molecule type" value="Genomic_DNA"/>
</dbReference>
<organism evidence="2 3">
    <name type="scientific">Candidatus Scatoplasma merdavium</name>
    <dbReference type="NCBI Taxonomy" id="2840932"/>
    <lineage>
        <taxon>Bacteria</taxon>
        <taxon>Bacillati</taxon>
        <taxon>Bacillota</taxon>
        <taxon>Bacilli</taxon>
        <taxon>Bacillales</taxon>
        <taxon>Candidatus Scatoplasma</taxon>
    </lineage>
</organism>
<comment type="caution">
    <text evidence="2">The sequence shown here is derived from an EMBL/GenBank/DDBJ whole genome shotgun (WGS) entry which is preliminary data.</text>
</comment>
<name>A0A9D9D893_9BACL</name>
<keyword evidence="1" id="KW-0472">Membrane</keyword>